<protein>
    <submittedName>
        <fullName evidence="2">N-acetylmuramoyl-L-alanine amidase XlyA</fullName>
    </submittedName>
</protein>
<dbReference type="InterPro" id="IPR036365">
    <property type="entry name" value="PGBD-like_sf"/>
</dbReference>
<dbReference type="Gene3D" id="3.90.1720.10">
    <property type="entry name" value="endopeptidase domain like (from Nostoc punctiforme)"/>
    <property type="match status" value="1"/>
</dbReference>
<dbReference type="Proteomes" id="UP000028931">
    <property type="component" value="Chromosome"/>
</dbReference>
<reference evidence="2 3" key="1">
    <citation type="submission" date="2014-07" db="EMBL/GenBank/DDBJ databases">
        <authorList>
            <person name="Lee K."/>
            <person name="Lim J.Y."/>
            <person name="Hwang I."/>
        </authorList>
    </citation>
    <scope>NUCLEOTIDE SEQUENCE [LARGE SCALE GENOMIC DNA]</scope>
    <source>
        <strain evidence="2 3">KL28</strain>
    </source>
</reference>
<dbReference type="HOGENOM" id="CLU_1179398_0_0_6"/>
<sequence>MVTGEELFALAATKKGQKYVNVLVPKDNPNWNGPWDCAEFVSWVLFQKLKKLYGCIDNKGNPAITEAYSGAWVRDAKDGTLIASDESDAMLTAGVILIRKPPLPGRMGHVAISDGHGKTMEAAGTNLGVRAGNVSGRVWDHICRVPNVAYSSEARAPRLKPQPQFIRLQEPNIKSAKVKEIQNSLKALGIDPGKIDGEYGPHTTAAVIAFQATHRLVADGIVGPATARALKIEWP</sequence>
<organism evidence="2 3">
    <name type="scientific">Pseudomonas alkylphenolica</name>
    <dbReference type="NCBI Taxonomy" id="237609"/>
    <lineage>
        <taxon>Bacteria</taxon>
        <taxon>Pseudomonadati</taxon>
        <taxon>Pseudomonadota</taxon>
        <taxon>Gammaproteobacteria</taxon>
        <taxon>Pseudomonadales</taxon>
        <taxon>Pseudomonadaceae</taxon>
        <taxon>Pseudomonas</taxon>
    </lineage>
</organism>
<dbReference type="Pfam" id="PF01471">
    <property type="entry name" value="PG_binding_1"/>
    <property type="match status" value="1"/>
</dbReference>
<name>A0A077FDY1_9PSED</name>
<dbReference type="InterPro" id="IPR002477">
    <property type="entry name" value="Peptidoglycan-bd-like"/>
</dbReference>
<proteinExistence type="predicted"/>
<accession>A0A077FDY1</accession>
<dbReference type="InterPro" id="IPR038765">
    <property type="entry name" value="Papain-like_cys_pep_sf"/>
</dbReference>
<dbReference type="Gene3D" id="1.10.101.10">
    <property type="entry name" value="PGBD-like superfamily/PGBD"/>
    <property type="match status" value="1"/>
</dbReference>
<dbReference type="AlphaFoldDB" id="A0A077FDY1"/>
<evidence type="ECO:0000259" key="1">
    <source>
        <dbReference type="Pfam" id="PF01471"/>
    </source>
</evidence>
<dbReference type="KEGG" id="palk:PSAKL28_28930"/>
<dbReference type="InterPro" id="IPR036366">
    <property type="entry name" value="PGBDSf"/>
</dbReference>
<dbReference type="EMBL" id="CP009048">
    <property type="protein sequence ID" value="AIL62084.1"/>
    <property type="molecule type" value="Genomic_DNA"/>
</dbReference>
<feature type="domain" description="Peptidoglycan binding-like" evidence="1">
    <location>
        <begin position="175"/>
        <end position="230"/>
    </location>
</feature>
<evidence type="ECO:0000313" key="3">
    <source>
        <dbReference type="Proteomes" id="UP000028931"/>
    </source>
</evidence>
<dbReference type="RefSeq" id="WP_051939385.1">
    <property type="nucleotide sequence ID" value="NZ_CP009048.1"/>
</dbReference>
<dbReference type="eggNOG" id="COG3409">
    <property type="taxonomic scope" value="Bacteria"/>
</dbReference>
<dbReference type="SUPFAM" id="SSF54001">
    <property type="entry name" value="Cysteine proteinases"/>
    <property type="match status" value="1"/>
</dbReference>
<gene>
    <name evidence="2" type="ORF">PSAKL28_28930</name>
</gene>
<dbReference type="SUPFAM" id="SSF47090">
    <property type="entry name" value="PGBD-like"/>
    <property type="match status" value="1"/>
</dbReference>
<evidence type="ECO:0000313" key="2">
    <source>
        <dbReference type="EMBL" id="AIL62084.1"/>
    </source>
</evidence>